<evidence type="ECO:0000256" key="3">
    <source>
        <dbReference type="ARBA" id="ARBA00007579"/>
    </source>
</evidence>
<keyword evidence="8" id="KW-0752">Steroid biosynthesis</keyword>
<dbReference type="Gene3D" id="3.90.79.10">
    <property type="entry name" value="Nucleoside Triphosphate Pyrophosphohydrolase"/>
    <property type="match status" value="2"/>
</dbReference>
<evidence type="ECO:0000256" key="8">
    <source>
        <dbReference type="ARBA" id="ARBA00022955"/>
    </source>
</evidence>
<evidence type="ECO:0000256" key="1">
    <source>
        <dbReference type="ARBA" id="ARBA00001946"/>
    </source>
</evidence>
<dbReference type="GO" id="GO:0046872">
    <property type="term" value="F:metal ion binding"/>
    <property type="evidence" value="ECO:0007669"/>
    <property type="project" value="UniProtKB-KW"/>
</dbReference>
<dbReference type="EMBL" id="JAWRVG010000006">
    <property type="protein sequence ID" value="KAK4081773.1"/>
    <property type="molecule type" value="Genomic_DNA"/>
</dbReference>
<keyword evidence="11" id="KW-0413">Isomerase</keyword>
<dbReference type="GeneID" id="87916609"/>
<dbReference type="Proteomes" id="UP001273209">
    <property type="component" value="Unassembled WGS sequence"/>
</dbReference>
<dbReference type="PANTHER" id="PTHR10885:SF0">
    <property type="entry name" value="ISOPENTENYL-DIPHOSPHATE DELTA-ISOMERASE"/>
    <property type="match status" value="1"/>
</dbReference>
<dbReference type="NCBIfam" id="TIGR02150">
    <property type="entry name" value="IPP_isom_1"/>
    <property type="match status" value="1"/>
</dbReference>
<gene>
    <name evidence="14" type="ORF">Triagg1_2514</name>
</gene>
<dbReference type="InterPro" id="IPR011876">
    <property type="entry name" value="IsopentenylPP_isomerase_typ1"/>
</dbReference>
<evidence type="ECO:0000313" key="14">
    <source>
        <dbReference type="EMBL" id="KAK4081773.1"/>
    </source>
</evidence>
<dbReference type="PANTHER" id="PTHR10885">
    <property type="entry name" value="ISOPENTENYL-DIPHOSPHATE DELTA-ISOMERASE"/>
    <property type="match status" value="1"/>
</dbReference>
<evidence type="ECO:0000256" key="4">
    <source>
        <dbReference type="ARBA" id="ARBA00012057"/>
    </source>
</evidence>
<protein>
    <recommendedName>
        <fullName evidence="4">isopentenyl-diphosphate Delta-isomerase</fullName>
        <ecNumber evidence="4">5.3.3.2</ecNumber>
    </recommendedName>
</protein>
<dbReference type="GO" id="GO:0005737">
    <property type="term" value="C:cytoplasm"/>
    <property type="evidence" value="ECO:0007669"/>
    <property type="project" value="TreeGrafter"/>
</dbReference>
<keyword evidence="9" id="KW-0443">Lipid metabolism</keyword>
<comment type="similarity">
    <text evidence="3">Belongs to the IPP isomerase type 1 family.</text>
</comment>
<evidence type="ECO:0000256" key="7">
    <source>
        <dbReference type="ARBA" id="ARBA00022842"/>
    </source>
</evidence>
<organism evidence="14 15">
    <name type="scientific">Trichoderma aggressivum f. europaeum</name>
    <dbReference type="NCBI Taxonomy" id="173218"/>
    <lineage>
        <taxon>Eukaryota</taxon>
        <taxon>Fungi</taxon>
        <taxon>Dikarya</taxon>
        <taxon>Ascomycota</taxon>
        <taxon>Pezizomycotina</taxon>
        <taxon>Sordariomycetes</taxon>
        <taxon>Hypocreomycetidae</taxon>
        <taxon>Hypocreales</taxon>
        <taxon>Hypocreaceae</taxon>
        <taxon>Trichoderma</taxon>
    </lineage>
</organism>
<evidence type="ECO:0000256" key="2">
    <source>
        <dbReference type="ARBA" id="ARBA00004826"/>
    </source>
</evidence>
<dbReference type="PIRSF" id="PIRSF018427">
    <property type="entry name" value="Isopntndiph_ism"/>
    <property type="match status" value="1"/>
</dbReference>
<evidence type="ECO:0000313" key="15">
    <source>
        <dbReference type="Proteomes" id="UP001273209"/>
    </source>
</evidence>
<dbReference type="GO" id="GO:0004452">
    <property type="term" value="F:isopentenyl-diphosphate delta-isomerase activity"/>
    <property type="evidence" value="ECO:0007669"/>
    <property type="project" value="UniProtKB-EC"/>
</dbReference>
<comment type="pathway">
    <text evidence="2">Isoprenoid biosynthesis; dimethylallyl diphosphate biosynthesis; dimethylallyl diphosphate from isopentenyl diphosphate: step 1/1.</text>
</comment>
<dbReference type="AlphaFoldDB" id="A0AAE1II71"/>
<keyword evidence="5" id="KW-0444">Lipid biosynthesis</keyword>
<dbReference type="SUPFAM" id="SSF55811">
    <property type="entry name" value="Nudix"/>
    <property type="match status" value="1"/>
</dbReference>
<keyword evidence="7" id="KW-0460">Magnesium</keyword>
<evidence type="ECO:0000256" key="11">
    <source>
        <dbReference type="ARBA" id="ARBA00023235"/>
    </source>
</evidence>
<proteinExistence type="inferred from homology"/>
<name>A0AAE1II71_9HYPO</name>
<comment type="catalytic activity">
    <reaction evidence="12">
        <text>isopentenyl diphosphate = dimethylallyl diphosphate</text>
        <dbReference type="Rhea" id="RHEA:23284"/>
        <dbReference type="ChEBI" id="CHEBI:57623"/>
        <dbReference type="ChEBI" id="CHEBI:128769"/>
        <dbReference type="EC" id="5.3.3.2"/>
    </reaction>
    <physiologicalReaction direction="left-to-right" evidence="12">
        <dbReference type="Rhea" id="RHEA:23285"/>
    </physiologicalReaction>
</comment>
<dbReference type="FunFam" id="3.90.79.10:FF:000012">
    <property type="entry name" value="Isopentenyl-diphosphate Delta-isomerase 1"/>
    <property type="match status" value="1"/>
</dbReference>
<evidence type="ECO:0000256" key="5">
    <source>
        <dbReference type="ARBA" id="ARBA00022516"/>
    </source>
</evidence>
<dbReference type="CDD" id="cd02885">
    <property type="entry name" value="NUDIX_IPP_Isomerase"/>
    <property type="match status" value="1"/>
</dbReference>
<dbReference type="Pfam" id="PF00293">
    <property type="entry name" value="NUDIX"/>
    <property type="match status" value="1"/>
</dbReference>
<dbReference type="GO" id="GO:0006694">
    <property type="term" value="P:steroid biosynthetic process"/>
    <property type="evidence" value="ECO:0007669"/>
    <property type="project" value="UniProtKB-KW"/>
</dbReference>
<dbReference type="InterPro" id="IPR015797">
    <property type="entry name" value="NUDIX_hydrolase-like_dom_sf"/>
</dbReference>
<evidence type="ECO:0000259" key="13">
    <source>
        <dbReference type="PROSITE" id="PS51462"/>
    </source>
</evidence>
<dbReference type="InterPro" id="IPR000086">
    <property type="entry name" value="NUDIX_hydrolase_dom"/>
</dbReference>
<dbReference type="EC" id="5.3.3.2" evidence="4"/>
<sequence length="309" mass="35099">MSTTTTTTTAAQPITAETILRLFPDIDTTSEALSGHDEEQIRLMDEVCIVTDDNDAPIGTASKKICTEPLSSLFSLSIQFQGRVRQLSRLTRALLGHLMTNIDKGLLHRAFSVFLFNDKNELLLQQRASEKITFPDMWTNTCCSHPLSIPTETGANLVDSIAGAKRAAQRKLDHELGIKKEQVPFENFRFLTRIHYKAPSDGKWGEHESTRLSGPIYRPCNGTRTNDFSQLVDYILFIKANVDLNPNENEVQATQYVTADGLKKLFEDPSLKFTPWFKLICNSMLFEWWESLDSGLDKYTDEQEIRRML</sequence>
<keyword evidence="10" id="KW-0414">Isoprene biosynthesis</keyword>
<keyword evidence="15" id="KW-1185">Reference proteome</keyword>
<evidence type="ECO:0000256" key="6">
    <source>
        <dbReference type="ARBA" id="ARBA00022723"/>
    </source>
</evidence>
<reference evidence="14" key="1">
    <citation type="submission" date="2023-11" db="EMBL/GenBank/DDBJ databases">
        <title>The genome sequences of three competitors of mushroom-forming fungi.</title>
        <authorList>
            <person name="Beijen E."/>
            <person name="Ohm R.A."/>
        </authorList>
    </citation>
    <scope>NUCLEOTIDE SEQUENCE</scope>
    <source>
        <strain evidence="14">CBS 100526</strain>
    </source>
</reference>
<evidence type="ECO:0000256" key="12">
    <source>
        <dbReference type="ARBA" id="ARBA00029294"/>
    </source>
</evidence>
<comment type="caution">
    <text evidence="14">The sequence shown here is derived from an EMBL/GenBank/DDBJ whole genome shotgun (WGS) entry which is preliminary data.</text>
</comment>
<feature type="domain" description="Nudix hydrolase" evidence="13">
    <location>
        <begin position="106"/>
        <end position="279"/>
    </location>
</feature>
<evidence type="ECO:0000256" key="9">
    <source>
        <dbReference type="ARBA" id="ARBA00023098"/>
    </source>
</evidence>
<keyword evidence="6" id="KW-0479">Metal-binding</keyword>
<dbReference type="RefSeq" id="XP_062758726.1">
    <property type="nucleotide sequence ID" value="XM_062896704.1"/>
</dbReference>
<dbReference type="PROSITE" id="PS51462">
    <property type="entry name" value="NUDIX"/>
    <property type="match status" value="1"/>
</dbReference>
<accession>A0AAE1II71</accession>
<comment type="cofactor">
    <cofactor evidence="1">
        <name>Mg(2+)</name>
        <dbReference type="ChEBI" id="CHEBI:18420"/>
    </cofactor>
</comment>
<dbReference type="GO" id="GO:0009240">
    <property type="term" value="P:isopentenyl diphosphate biosynthetic process"/>
    <property type="evidence" value="ECO:0007669"/>
    <property type="project" value="TreeGrafter"/>
</dbReference>
<evidence type="ECO:0000256" key="10">
    <source>
        <dbReference type="ARBA" id="ARBA00023229"/>
    </source>
</evidence>